<gene>
    <name evidence="1" type="ORF">PXH69_21510</name>
</gene>
<organism evidence="1 2">
    <name type="scientific">Rhodococcus qingshengii</name>
    <dbReference type="NCBI Taxonomy" id="334542"/>
    <lineage>
        <taxon>Bacteria</taxon>
        <taxon>Bacillati</taxon>
        <taxon>Actinomycetota</taxon>
        <taxon>Actinomycetes</taxon>
        <taxon>Mycobacteriales</taxon>
        <taxon>Nocardiaceae</taxon>
        <taxon>Rhodococcus</taxon>
        <taxon>Rhodococcus erythropolis group</taxon>
    </lineage>
</organism>
<dbReference type="Proteomes" id="UP001217325">
    <property type="component" value="Unassembled WGS sequence"/>
</dbReference>
<reference evidence="1" key="1">
    <citation type="submission" date="2023-02" db="EMBL/GenBank/DDBJ databases">
        <title>A novel hydrolase synthesized by Rhodococcus erythropolis HQ is responsible for the detoxification of Zearalenone.</title>
        <authorList>
            <person name="Hu J."/>
            <person name="Xu J."/>
        </authorList>
    </citation>
    <scope>NUCLEOTIDE SEQUENCE</scope>
    <source>
        <strain evidence="1">HQ</strain>
    </source>
</reference>
<evidence type="ECO:0000313" key="1">
    <source>
        <dbReference type="EMBL" id="MDE8647555.1"/>
    </source>
</evidence>
<accession>A0AAW6LUD2</accession>
<name>A0AAW6LUD2_RHOSG</name>
<dbReference type="RefSeq" id="WP_275232123.1">
    <property type="nucleotide sequence ID" value="NZ_JARDXE010000014.1"/>
</dbReference>
<protein>
    <submittedName>
        <fullName evidence="1">Uncharacterized protein</fullName>
    </submittedName>
</protein>
<evidence type="ECO:0000313" key="2">
    <source>
        <dbReference type="Proteomes" id="UP001217325"/>
    </source>
</evidence>
<sequence length="119" mass="12834">MKYVPATIPADLAQTRVGILWAAANIAVEEPDIDDAIAEAARRAGILGEMSYRDAETSAVTVAQARVPSAPLNPQWPSARWNTWQDAIDEVWPILADAAAKQQGSDDLKIGLVPGRWEA</sequence>
<dbReference type="EMBL" id="JARDXE010000014">
    <property type="protein sequence ID" value="MDE8647555.1"/>
    <property type="molecule type" value="Genomic_DNA"/>
</dbReference>
<proteinExistence type="predicted"/>
<comment type="caution">
    <text evidence="1">The sequence shown here is derived from an EMBL/GenBank/DDBJ whole genome shotgun (WGS) entry which is preliminary data.</text>
</comment>
<dbReference type="AlphaFoldDB" id="A0AAW6LUD2"/>